<dbReference type="Proteomes" id="UP000652761">
    <property type="component" value="Unassembled WGS sequence"/>
</dbReference>
<sequence length="138" mass="15838">MWRGSPPPTCTWRGSPPPRDRRRCGSPGGATSGRQTRGRRWCSHWRETENGGSGHLLRKHKRRIVFSDVVFKNRWSDVNSADLISLKNLEQIKELNLRATVLAGEREGKKRTVEKGERMAGRREVARSKMSMARRGWS</sequence>
<proteinExistence type="predicted"/>
<organism evidence="2 3">
    <name type="scientific">Colocasia esculenta</name>
    <name type="common">Wild taro</name>
    <name type="synonym">Arum esculentum</name>
    <dbReference type="NCBI Taxonomy" id="4460"/>
    <lineage>
        <taxon>Eukaryota</taxon>
        <taxon>Viridiplantae</taxon>
        <taxon>Streptophyta</taxon>
        <taxon>Embryophyta</taxon>
        <taxon>Tracheophyta</taxon>
        <taxon>Spermatophyta</taxon>
        <taxon>Magnoliopsida</taxon>
        <taxon>Liliopsida</taxon>
        <taxon>Araceae</taxon>
        <taxon>Aroideae</taxon>
        <taxon>Colocasieae</taxon>
        <taxon>Colocasia</taxon>
    </lineage>
</organism>
<evidence type="ECO:0000313" key="3">
    <source>
        <dbReference type="Proteomes" id="UP000652761"/>
    </source>
</evidence>
<keyword evidence="3" id="KW-1185">Reference proteome</keyword>
<protein>
    <submittedName>
        <fullName evidence="2">Uncharacterized protein</fullName>
    </submittedName>
</protein>
<comment type="caution">
    <text evidence="2">The sequence shown here is derived from an EMBL/GenBank/DDBJ whole genome shotgun (WGS) entry which is preliminary data.</text>
</comment>
<evidence type="ECO:0000313" key="2">
    <source>
        <dbReference type="EMBL" id="MQL73718.1"/>
    </source>
</evidence>
<feature type="region of interest" description="Disordered" evidence="1">
    <location>
        <begin position="1"/>
        <end position="56"/>
    </location>
</feature>
<accession>A0A843TQ13</accession>
<feature type="region of interest" description="Disordered" evidence="1">
    <location>
        <begin position="112"/>
        <end position="138"/>
    </location>
</feature>
<gene>
    <name evidence="2" type="ORF">Taro_006071</name>
</gene>
<name>A0A843TQ13_COLES</name>
<dbReference type="EMBL" id="NMUH01000178">
    <property type="protein sequence ID" value="MQL73718.1"/>
    <property type="molecule type" value="Genomic_DNA"/>
</dbReference>
<evidence type="ECO:0000256" key="1">
    <source>
        <dbReference type="SAM" id="MobiDB-lite"/>
    </source>
</evidence>
<feature type="compositionally biased region" description="Basic and acidic residues" evidence="1">
    <location>
        <begin position="112"/>
        <end position="127"/>
    </location>
</feature>
<reference evidence="2" key="1">
    <citation type="submission" date="2017-07" db="EMBL/GenBank/DDBJ databases">
        <title>Taro Niue Genome Assembly and Annotation.</title>
        <authorList>
            <person name="Atibalentja N."/>
            <person name="Keating K."/>
            <person name="Fields C.J."/>
        </authorList>
    </citation>
    <scope>NUCLEOTIDE SEQUENCE</scope>
    <source>
        <strain evidence="2">Niue_2</strain>
        <tissue evidence="2">Leaf</tissue>
    </source>
</reference>
<dbReference type="AlphaFoldDB" id="A0A843TQ13"/>